<dbReference type="EMBL" id="JALNTZ010000010">
    <property type="protein sequence ID" value="KAJ3640482.1"/>
    <property type="molecule type" value="Genomic_DNA"/>
</dbReference>
<dbReference type="AlphaFoldDB" id="A0AA38HPR6"/>
<dbReference type="Pfam" id="PF03564">
    <property type="entry name" value="DUF1759"/>
    <property type="match status" value="1"/>
</dbReference>
<evidence type="ECO:0000313" key="1">
    <source>
        <dbReference type="EMBL" id="KAJ3640482.1"/>
    </source>
</evidence>
<protein>
    <recommendedName>
        <fullName evidence="3">Peptidase aspartic putative domain-containing protein</fullName>
    </recommendedName>
</protein>
<proteinExistence type="predicted"/>
<gene>
    <name evidence="1" type="ORF">Zmor_003776</name>
</gene>
<dbReference type="PANTHER" id="PTHR47331">
    <property type="entry name" value="PHD-TYPE DOMAIN-CONTAINING PROTEIN"/>
    <property type="match status" value="1"/>
</dbReference>
<accession>A0AA38HPR6</accession>
<name>A0AA38HPR6_9CUCU</name>
<dbReference type="PANTHER" id="PTHR47331:SF5">
    <property type="entry name" value="RIBONUCLEASE H"/>
    <property type="match status" value="1"/>
</dbReference>
<dbReference type="InterPro" id="IPR005312">
    <property type="entry name" value="DUF1759"/>
</dbReference>
<comment type="caution">
    <text evidence="1">The sequence shown here is derived from an EMBL/GenBank/DDBJ whole genome shotgun (WGS) entry which is preliminary data.</text>
</comment>
<sequence>MPASAPLIRRRAVIKAKLTRIEKYVDEFDPNKNNINELSTRLELLEVTLKDFEKAQLDIELAADDESELEIHDKEREVFETRYCTVVSEIKTFIKKNDKKGAIAGTSSQSNLNNTSDELNLKLPVYNLPVFTGSYKDWLSFSDQFRSVIHDNTKLDNCKKFYYLKSCLKNEALKAVESLSISNDNYSIAWDLLTKRYANKRLIAQEHVYAILNFPVITKASHNHLRELIDNVTSNLEALKVLQVPVHNWDAIIVPIITEKLDLYSRRDWQSQLNTSIPKYQDLLLFLEKRFQTLESLFYSNKQVLAYKFSNQNSATNSKSNNYATTTNLNNGNKLRSCNHCRQAGHYINQCTEFTNLNINQRLKAVDRLRLCKNCLRDNHATVDCKSKSRCKNCNLNHNTLIHGANDQQTSTVQQSESVSLNSYSDINTLKSGILSTAIILIMDKKGQYQECRAFLDSGSMNHFITSDMCKKLGLTRQKIEIQIGGINQATSSVNYSTQVSIKSKYNQYSQNIRCLILDRITENLPVSSVNLANITVPKNIKLADPQFYRSAPIDLLIGAELFVPLMCIGQIHLAPGQPHFQKTHLGWILGGTINLTNNKTKALCHLSHLGTELQEQVTKFLNIEDVRVIADKLSPEERQCETHFRDTAKRNSQGRFIVRLPFKNSLPDLGDSKQGAVKRFRSLENKFAKQPEFKEQYSDFNKEYIKMDHMELVNNPNLKDIMFCYLPHPAVLKSPSSTTKLRAVFDASFCTNNGKSLNDNWMCGPVIQDDLFAILTRFRIHRYVITADIAKMYRQILVNLADLVSRGLQPSELINNEFWFKGPTWLMSDFERTLSEYPDFSNINEMPEKRKNIIAAAETIITPLPVMAKISSLRKLNRVIVYCLRWVDNYRESKRQALILTGPLKISKLQKANFTIIRWVQNQTFAKELNSLKKGKPISSKSSILTLNPFLSKDNLLRVGGRLRNAKFNFSTKH</sequence>
<keyword evidence="2" id="KW-1185">Reference proteome</keyword>
<reference evidence="1" key="1">
    <citation type="journal article" date="2023" name="G3 (Bethesda)">
        <title>Whole genome assemblies of Zophobas morio and Tenebrio molitor.</title>
        <authorList>
            <person name="Kaur S."/>
            <person name="Stinson S.A."/>
            <person name="diCenzo G.C."/>
        </authorList>
    </citation>
    <scope>NUCLEOTIDE SEQUENCE</scope>
    <source>
        <strain evidence="1">QUZm001</strain>
    </source>
</reference>
<evidence type="ECO:0008006" key="3">
    <source>
        <dbReference type="Google" id="ProtNLM"/>
    </source>
</evidence>
<organism evidence="1 2">
    <name type="scientific">Zophobas morio</name>
    <dbReference type="NCBI Taxonomy" id="2755281"/>
    <lineage>
        <taxon>Eukaryota</taxon>
        <taxon>Metazoa</taxon>
        <taxon>Ecdysozoa</taxon>
        <taxon>Arthropoda</taxon>
        <taxon>Hexapoda</taxon>
        <taxon>Insecta</taxon>
        <taxon>Pterygota</taxon>
        <taxon>Neoptera</taxon>
        <taxon>Endopterygota</taxon>
        <taxon>Coleoptera</taxon>
        <taxon>Polyphaga</taxon>
        <taxon>Cucujiformia</taxon>
        <taxon>Tenebrionidae</taxon>
        <taxon>Zophobas</taxon>
    </lineage>
</organism>
<dbReference type="Proteomes" id="UP001168821">
    <property type="component" value="Unassembled WGS sequence"/>
</dbReference>
<evidence type="ECO:0000313" key="2">
    <source>
        <dbReference type="Proteomes" id="UP001168821"/>
    </source>
</evidence>